<evidence type="ECO:0000313" key="9">
    <source>
        <dbReference type="Proteomes" id="UP000000321"/>
    </source>
</evidence>
<dbReference type="RefSeq" id="WP_009210635.1">
    <property type="nucleotide sequence ID" value="NZ_BBWP01000008.1"/>
</dbReference>
<evidence type="ECO:0000256" key="3">
    <source>
        <dbReference type="ARBA" id="ARBA00022692"/>
    </source>
</evidence>
<keyword evidence="9" id="KW-1185">Reference proteome</keyword>
<dbReference type="GO" id="GO:0005886">
    <property type="term" value="C:plasma membrane"/>
    <property type="evidence" value="ECO:0007669"/>
    <property type="project" value="UniProtKB-SubCell"/>
</dbReference>
<reference evidence="8 9" key="1">
    <citation type="journal article" date="2008" name="Appl. Environ. Microbiol.">
        <title>Genomic insights into Mn(II) oxidation by the marine alphaproteobacterium Aurantimonas sp. strain SI85-9A1.</title>
        <authorList>
            <person name="Dick G.J."/>
            <person name="Podell S."/>
            <person name="Johnson H.A."/>
            <person name="Rivera-Espinoza Y."/>
            <person name="Bernier-Latmani R."/>
            <person name="McCarthy J.K."/>
            <person name="Torpey J.W."/>
            <person name="Clement B.G."/>
            <person name="Gaasterland T."/>
            <person name="Tebo B.M."/>
        </authorList>
    </citation>
    <scope>NUCLEOTIDE SEQUENCE [LARGE SCALE GENOMIC DNA]</scope>
    <source>
        <strain evidence="8 9">SI85-9A1</strain>
    </source>
</reference>
<evidence type="ECO:0000259" key="7">
    <source>
        <dbReference type="Pfam" id="PF09335"/>
    </source>
</evidence>
<evidence type="ECO:0000256" key="2">
    <source>
        <dbReference type="ARBA" id="ARBA00022475"/>
    </source>
</evidence>
<dbReference type="PANTHER" id="PTHR42709">
    <property type="entry name" value="ALKALINE PHOSPHATASE LIKE PROTEIN"/>
    <property type="match status" value="1"/>
</dbReference>
<evidence type="ECO:0000256" key="4">
    <source>
        <dbReference type="ARBA" id="ARBA00022989"/>
    </source>
</evidence>
<dbReference type="EMBL" id="AAPJ01000005">
    <property type="protein sequence ID" value="EAS49215.1"/>
    <property type="molecule type" value="Genomic_DNA"/>
</dbReference>
<evidence type="ECO:0000256" key="5">
    <source>
        <dbReference type="ARBA" id="ARBA00023136"/>
    </source>
</evidence>
<evidence type="ECO:0000256" key="1">
    <source>
        <dbReference type="ARBA" id="ARBA00004651"/>
    </source>
</evidence>
<sequence length="214" mass="23516">MTGYLTQYGYAFLFVVVLFESTGIPLPGESILVASGMLAGEGTLNIWAVLFAAFAGSIVGDNLGYVVGRRYGRRIVVRWGSRFGLGEKRFAMVEERFKNYGFAVVLVARFVIILRQLNGFVAGTMRMSWPIFLFYNCISAALWSAAYGAGAYLFGSAFRHFFEAYSTWPIFVIAALVCVIGMVGTYKFLFAEEDEATPAEDASTADDSPLRGKS</sequence>
<feature type="transmembrane region" description="Helical" evidence="6">
    <location>
        <begin position="167"/>
        <end position="189"/>
    </location>
</feature>
<comment type="subcellular location">
    <subcellularLocation>
        <location evidence="1">Cell membrane</location>
        <topology evidence="1">Multi-pass membrane protein</topology>
    </subcellularLocation>
</comment>
<dbReference type="Proteomes" id="UP000000321">
    <property type="component" value="Unassembled WGS sequence"/>
</dbReference>
<keyword evidence="3 6" id="KW-0812">Transmembrane</keyword>
<dbReference type="PANTHER" id="PTHR42709:SF6">
    <property type="entry name" value="UNDECAPRENYL PHOSPHATE TRANSPORTER A"/>
    <property type="match status" value="1"/>
</dbReference>
<comment type="caution">
    <text evidence="8">The sequence shown here is derived from an EMBL/GenBank/DDBJ whole genome shotgun (WGS) entry which is preliminary data.</text>
</comment>
<name>Q1YGL0_AURMS</name>
<dbReference type="Pfam" id="PF09335">
    <property type="entry name" value="VTT_dom"/>
    <property type="match status" value="1"/>
</dbReference>
<keyword evidence="4 6" id="KW-1133">Transmembrane helix</keyword>
<keyword evidence="5 6" id="KW-0472">Membrane</keyword>
<accession>Q1YGL0</accession>
<dbReference type="OrthoDB" id="9813426at2"/>
<dbReference type="HOGENOM" id="CLU_044208_4_2_5"/>
<evidence type="ECO:0000256" key="6">
    <source>
        <dbReference type="SAM" id="Phobius"/>
    </source>
</evidence>
<keyword evidence="2" id="KW-1003">Cell membrane</keyword>
<feature type="domain" description="VTT" evidence="7">
    <location>
        <begin position="26"/>
        <end position="147"/>
    </location>
</feature>
<dbReference type="AlphaFoldDB" id="Q1YGL0"/>
<dbReference type="InterPro" id="IPR051311">
    <property type="entry name" value="DedA_domain"/>
</dbReference>
<organism evidence="8 9">
    <name type="scientific">Aurantimonas manganoxydans (strain ATCC BAA-1229 / DSM 21871 / SI85-9A1)</name>
    <dbReference type="NCBI Taxonomy" id="287752"/>
    <lineage>
        <taxon>Bacteria</taxon>
        <taxon>Pseudomonadati</taxon>
        <taxon>Pseudomonadota</taxon>
        <taxon>Alphaproteobacteria</taxon>
        <taxon>Hyphomicrobiales</taxon>
        <taxon>Aurantimonadaceae</taxon>
        <taxon>Aurantimonas</taxon>
    </lineage>
</organism>
<gene>
    <name evidence="8" type="ORF">SI859A1_02816</name>
</gene>
<dbReference type="BioCyc" id="AURANTIMONAS:SI859A1_02816-MONOMER"/>
<evidence type="ECO:0000313" key="8">
    <source>
        <dbReference type="EMBL" id="EAS49215.1"/>
    </source>
</evidence>
<protein>
    <submittedName>
        <fullName evidence="8">Possible DedA family protein</fullName>
    </submittedName>
</protein>
<feature type="transmembrane region" description="Helical" evidence="6">
    <location>
        <begin position="7"/>
        <end position="26"/>
    </location>
</feature>
<dbReference type="InterPro" id="IPR032816">
    <property type="entry name" value="VTT_dom"/>
</dbReference>
<feature type="transmembrane region" description="Helical" evidence="6">
    <location>
        <begin position="129"/>
        <end position="155"/>
    </location>
</feature>
<feature type="transmembrane region" description="Helical" evidence="6">
    <location>
        <begin position="46"/>
        <end position="68"/>
    </location>
</feature>
<proteinExistence type="predicted"/>